<dbReference type="EC" id="3.1.3.-" evidence="1"/>
<proteinExistence type="predicted"/>
<dbReference type="InterPro" id="IPR029033">
    <property type="entry name" value="His_PPase_superfam"/>
</dbReference>
<evidence type="ECO:0000313" key="2">
    <source>
        <dbReference type="Proteomes" id="UP001555786"/>
    </source>
</evidence>
<dbReference type="CDD" id="cd07067">
    <property type="entry name" value="HP_PGM_like"/>
    <property type="match status" value="1"/>
</dbReference>
<comment type="caution">
    <text evidence="1">The sequence shown here is derived from an EMBL/GenBank/DDBJ whole genome shotgun (WGS) entry which is preliminary data.</text>
</comment>
<accession>A0ABV3PUT3</accession>
<dbReference type="GO" id="GO:0016787">
    <property type="term" value="F:hydrolase activity"/>
    <property type="evidence" value="ECO:0007669"/>
    <property type="project" value="UniProtKB-KW"/>
</dbReference>
<dbReference type="PANTHER" id="PTHR48100:SF10">
    <property type="entry name" value="2-CARBOXY-D-ARABINITOL-1-PHOSPHATASE-RELATED"/>
    <property type="match status" value="1"/>
</dbReference>
<dbReference type="RefSeq" id="WP_367626141.1">
    <property type="nucleotide sequence ID" value="NZ_JBFNQD010000014.1"/>
</dbReference>
<dbReference type="InterPro" id="IPR013078">
    <property type="entry name" value="His_Pase_superF_clade-1"/>
</dbReference>
<keyword evidence="2" id="KW-1185">Reference proteome</keyword>
<dbReference type="SUPFAM" id="SSF53254">
    <property type="entry name" value="Phosphoglycerate mutase-like"/>
    <property type="match status" value="1"/>
</dbReference>
<dbReference type="InterPro" id="IPR050275">
    <property type="entry name" value="PGM_Phosphatase"/>
</dbReference>
<name>A0ABV3PUT3_9HYPH</name>
<sequence>MTPRLTLLCHGATPTLRAAGFPLDEALDARGAQAARDLQWRFAKATRILSSPALRARQTAQALGFEPEINEALRECDHGRWSGLGLEAVAAAEPEALGAWLTDPQACPHGGESIAALIARVGAWLDGGRFEGFTLAVTHASVLRAAIIHVLGSEPRSFWRIEAAPLARADLRPSARGWSLRLET</sequence>
<protein>
    <submittedName>
        <fullName evidence="1">Histidine phosphatase family protein</fullName>
        <ecNumber evidence="1">3.1.3.-</ecNumber>
    </submittedName>
</protein>
<organism evidence="1 2">
    <name type="scientific">Labrys neptuniae</name>
    <dbReference type="NCBI Taxonomy" id="376174"/>
    <lineage>
        <taxon>Bacteria</taxon>
        <taxon>Pseudomonadati</taxon>
        <taxon>Pseudomonadota</taxon>
        <taxon>Alphaproteobacteria</taxon>
        <taxon>Hyphomicrobiales</taxon>
        <taxon>Xanthobacteraceae</taxon>
        <taxon>Labrys</taxon>
    </lineage>
</organism>
<evidence type="ECO:0000313" key="1">
    <source>
        <dbReference type="EMBL" id="MEW9309434.1"/>
    </source>
</evidence>
<reference evidence="1 2" key="1">
    <citation type="submission" date="2024-07" db="EMBL/GenBank/DDBJ databases">
        <title>Description of Labrys sedimenti sp. nov., isolated from a diclofenac-degrading enrichment culture.</title>
        <authorList>
            <person name="Tancsics A."/>
            <person name="Csepanyi A."/>
        </authorList>
    </citation>
    <scope>NUCLEOTIDE SEQUENCE [LARGE SCALE GENOMIC DNA]</scope>
    <source>
        <strain evidence="1 2">LMG 23578</strain>
    </source>
</reference>
<dbReference type="Pfam" id="PF00300">
    <property type="entry name" value="His_Phos_1"/>
    <property type="match status" value="1"/>
</dbReference>
<gene>
    <name evidence="1" type="ORF">ABXS05_28045</name>
</gene>
<dbReference type="SMART" id="SM00855">
    <property type="entry name" value="PGAM"/>
    <property type="match status" value="1"/>
</dbReference>
<dbReference type="Proteomes" id="UP001555786">
    <property type="component" value="Unassembled WGS sequence"/>
</dbReference>
<keyword evidence="1" id="KW-0378">Hydrolase</keyword>
<dbReference type="Gene3D" id="3.40.50.1240">
    <property type="entry name" value="Phosphoglycerate mutase-like"/>
    <property type="match status" value="1"/>
</dbReference>
<dbReference type="PANTHER" id="PTHR48100">
    <property type="entry name" value="BROAD-SPECIFICITY PHOSPHATASE YOR283W-RELATED"/>
    <property type="match status" value="1"/>
</dbReference>
<dbReference type="EMBL" id="JBFNQD010000014">
    <property type="protein sequence ID" value="MEW9309434.1"/>
    <property type="molecule type" value="Genomic_DNA"/>
</dbReference>